<keyword evidence="3" id="KW-1185">Reference proteome</keyword>
<feature type="domain" description="HMA" evidence="1">
    <location>
        <begin position="2"/>
        <end position="70"/>
    </location>
</feature>
<dbReference type="OrthoDB" id="1166230at2759"/>
<accession>A0A5N5G5U1</accession>
<sequence>MKQKVVIKLSVHDERTKAKAMKTAVGVDGVNSASYQRDKEQIEVTGEGVDVVVLTTSLRKSLKYADVLSVIPVEEKKKEEKKEECAMGYPQYVVAYPSYEEPASICTIL</sequence>
<gene>
    <name evidence="2" type="ORF">D8674_018768</name>
</gene>
<dbReference type="PANTHER" id="PTHR46371">
    <property type="entry name" value="OS04G0464100 PROTEIN"/>
    <property type="match status" value="1"/>
</dbReference>
<evidence type="ECO:0000313" key="3">
    <source>
        <dbReference type="Proteomes" id="UP000327157"/>
    </source>
</evidence>
<comment type="caution">
    <text evidence="2">The sequence shown here is derived from an EMBL/GenBank/DDBJ whole genome shotgun (WGS) entry which is preliminary data.</text>
</comment>
<reference evidence="2 3" key="1">
    <citation type="submission" date="2019-09" db="EMBL/GenBank/DDBJ databases">
        <authorList>
            <person name="Ou C."/>
        </authorList>
    </citation>
    <scope>NUCLEOTIDE SEQUENCE [LARGE SCALE GENOMIC DNA]</scope>
    <source>
        <strain evidence="2">S2</strain>
        <tissue evidence="2">Leaf</tissue>
    </source>
</reference>
<dbReference type="EMBL" id="SMOL01000487">
    <property type="protein sequence ID" value="KAB2610736.1"/>
    <property type="molecule type" value="Genomic_DNA"/>
</dbReference>
<evidence type="ECO:0000313" key="2">
    <source>
        <dbReference type="EMBL" id="KAB2610736.1"/>
    </source>
</evidence>
<dbReference type="GO" id="GO:0046872">
    <property type="term" value="F:metal ion binding"/>
    <property type="evidence" value="ECO:0007669"/>
    <property type="project" value="InterPro"/>
</dbReference>
<dbReference type="AlphaFoldDB" id="A0A5N5G5U1"/>
<dbReference type="Gene3D" id="3.30.70.100">
    <property type="match status" value="1"/>
</dbReference>
<dbReference type="InterPro" id="IPR006121">
    <property type="entry name" value="HMA_dom"/>
</dbReference>
<reference evidence="2 3" key="3">
    <citation type="submission" date="2019-11" db="EMBL/GenBank/DDBJ databases">
        <title>A de novo genome assembly of a pear dwarfing rootstock.</title>
        <authorList>
            <person name="Wang F."/>
            <person name="Wang J."/>
            <person name="Li S."/>
            <person name="Zhang Y."/>
            <person name="Fang M."/>
            <person name="Ma L."/>
            <person name="Zhao Y."/>
            <person name="Jiang S."/>
        </authorList>
    </citation>
    <scope>NUCLEOTIDE SEQUENCE [LARGE SCALE GENOMIC DNA]</scope>
    <source>
        <strain evidence="2">S2</strain>
        <tissue evidence="2">Leaf</tissue>
    </source>
</reference>
<dbReference type="Proteomes" id="UP000327157">
    <property type="component" value="Chromosome 17"/>
</dbReference>
<dbReference type="InterPro" id="IPR044296">
    <property type="entry name" value="HIPP46"/>
</dbReference>
<evidence type="ECO:0000259" key="1">
    <source>
        <dbReference type="PROSITE" id="PS50846"/>
    </source>
</evidence>
<dbReference type="PROSITE" id="PS50846">
    <property type="entry name" value="HMA_2"/>
    <property type="match status" value="1"/>
</dbReference>
<organism evidence="2 3">
    <name type="scientific">Pyrus ussuriensis x Pyrus communis</name>
    <dbReference type="NCBI Taxonomy" id="2448454"/>
    <lineage>
        <taxon>Eukaryota</taxon>
        <taxon>Viridiplantae</taxon>
        <taxon>Streptophyta</taxon>
        <taxon>Embryophyta</taxon>
        <taxon>Tracheophyta</taxon>
        <taxon>Spermatophyta</taxon>
        <taxon>Magnoliopsida</taxon>
        <taxon>eudicotyledons</taxon>
        <taxon>Gunneridae</taxon>
        <taxon>Pentapetalae</taxon>
        <taxon>rosids</taxon>
        <taxon>fabids</taxon>
        <taxon>Rosales</taxon>
        <taxon>Rosaceae</taxon>
        <taxon>Amygdaloideae</taxon>
        <taxon>Maleae</taxon>
        <taxon>Pyrus</taxon>
    </lineage>
</organism>
<proteinExistence type="predicted"/>
<name>A0A5N5G5U1_9ROSA</name>
<protein>
    <recommendedName>
        <fullName evidence="1">HMA domain-containing protein</fullName>
    </recommendedName>
</protein>
<reference evidence="3" key="2">
    <citation type="submission" date="2019-10" db="EMBL/GenBank/DDBJ databases">
        <title>A de novo genome assembly of a pear dwarfing rootstock.</title>
        <authorList>
            <person name="Wang F."/>
            <person name="Wang J."/>
            <person name="Li S."/>
            <person name="Zhang Y."/>
            <person name="Fang M."/>
            <person name="Ma L."/>
            <person name="Zhao Y."/>
            <person name="Jiang S."/>
        </authorList>
    </citation>
    <scope>NUCLEOTIDE SEQUENCE [LARGE SCALE GENOMIC DNA]</scope>
</reference>